<comment type="caution">
    <text evidence="2">The sequence shown here is derived from an EMBL/GenBank/DDBJ whole genome shotgun (WGS) entry which is preliminary data.</text>
</comment>
<keyword evidence="3" id="KW-1185">Reference proteome</keyword>
<feature type="compositionally biased region" description="Basic residues" evidence="1">
    <location>
        <begin position="26"/>
        <end position="36"/>
    </location>
</feature>
<reference evidence="2 3" key="1">
    <citation type="journal article" date="2019" name="Commun. Biol.">
        <title>The bagworm genome reveals a unique fibroin gene that provides high tensile strength.</title>
        <authorList>
            <person name="Kono N."/>
            <person name="Nakamura H."/>
            <person name="Ohtoshi R."/>
            <person name="Tomita M."/>
            <person name="Numata K."/>
            <person name="Arakawa K."/>
        </authorList>
    </citation>
    <scope>NUCLEOTIDE SEQUENCE [LARGE SCALE GENOMIC DNA]</scope>
</reference>
<evidence type="ECO:0000313" key="2">
    <source>
        <dbReference type="EMBL" id="GBP80510.1"/>
    </source>
</evidence>
<accession>A0A4C1YZ26</accession>
<feature type="region of interest" description="Disordered" evidence="1">
    <location>
        <begin position="87"/>
        <end position="109"/>
    </location>
</feature>
<gene>
    <name evidence="2" type="ORF">EVAR_102440_1</name>
</gene>
<dbReference type="AlphaFoldDB" id="A0A4C1YZ26"/>
<dbReference type="Proteomes" id="UP000299102">
    <property type="component" value="Unassembled WGS sequence"/>
</dbReference>
<proteinExistence type="predicted"/>
<evidence type="ECO:0000256" key="1">
    <source>
        <dbReference type="SAM" id="MobiDB-lite"/>
    </source>
</evidence>
<dbReference type="EMBL" id="BGZK01001465">
    <property type="protein sequence ID" value="GBP80510.1"/>
    <property type="molecule type" value="Genomic_DNA"/>
</dbReference>
<protein>
    <submittedName>
        <fullName evidence="2">Uncharacterized protein</fullName>
    </submittedName>
</protein>
<feature type="region of interest" description="Disordered" evidence="1">
    <location>
        <begin position="1"/>
        <end position="56"/>
    </location>
</feature>
<name>A0A4C1YZ26_EUMVA</name>
<organism evidence="2 3">
    <name type="scientific">Eumeta variegata</name>
    <name type="common">Bagworm moth</name>
    <name type="synonym">Eumeta japonica</name>
    <dbReference type="NCBI Taxonomy" id="151549"/>
    <lineage>
        <taxon>Eukaryota</taxon>
        <taxon>Metazoa</taxon>
        <taxon>Ecdysozoa</taxon>
        <taxon>Arthropoda</taxon>
        <taxon>Hexapoda</taxon>
        <taxon>Insecta</taxon>
        <taxon>Pterygota</taxon>
        <taxon>Neoptera</taxon>
        <taxon>Endopterygota</taxon>
        <taxon>Lepidoptera</taxon>
        <taxon>Glossata</taxon>
        <taxon>Ditrysia</taxon>
        <taxon>Tineoidea</taxon>
        <taxon>Psychidae</taxon>
        <taxon>Oiketicinae</taxon>
        <taxon>Eumeta</taxon>
    </lineage>
</organism>
<sequence>MRWTRRGAGAPAARESRRRSYDGARTRVRYCSRRRGAGGAGTADERDRNHLPTQTYSRDFIGQSIYALPTPESAMDVTSARRSRLCGAAAGTGKSDADANRRQSHEALT</sequence>
<feature type="compositionally biased region" description="Basic and acidic residues" evidence="1">
    <location>
        <begin position="95"/>
        <end position="109"/>
    </location>
</feature>
<evidence type="ECO:0000313" key="3">
    <source>
        <dbReference type="Proteomes" id="UP000299102"/>
    </source>
</evidence>
<feature type="compositionally biased region" description="Basic and acidic residues" evidence="1">
    <location>
        <begin position="14"/>
        <end position="25"/>
    </location>
</feature>